<dbReference type="HAMAP" id="MF_00772">
    <property type="entry name" value="OGT"/>
    <property type="match status" value="1"/>
</dbReference>
<evidence type="ECO:0000256" key="4">
    <source>
        <dbReference type="ARBA" id="ARBA00022490"/>
    </source>
</evidence>
<dbReference type="EMBL" id="LAZR01000004">
    <property type="protein sequence ID" value="KKO10770.1"/>
    <property type="molecule type" value="Genomic_DNA"/>
</dbReference>
<dbReference type="NCBIfam" id="TIGR00589">
    <property type="entry name" value="ogt"/>
    <property type="match status" value="1"/>
</dbReference>
<dbReference type="InterPro" id="IPR036217">
    <property type="entry name" value="MethylDNA_cys_MeTrfase_DNAb"/>
</dbReference>
<dbReference type="EC" id="2.1.1.63" evidence="3"/>
<protein>
    <recommendedName>
        <fullName evidence="3">methylated-DNA--[protein]-cysteine S-methyltransferase</fullName>
        <ecNumber evidence="3">2.1.1.63</ecNumber>
    </recommendedName>
</protein>
<dbReference type="InterPro" id="IPR008332">
    <property type="entry name" value="MethylG_MeTrfase_N"/>
</dbReference>
<dbReference type="InterPro" id="IPR001497">
    <property type="entry name" value="MethylDNA_cys_MeTrfase_AS"/>
</dbReference>
<dbReference type="PANTHER" id="PTHR10815">
    <property type="entry name" value="METHYLATED-DNA--PROTEIN-CYSTEINE METHYLTRANSFERASE"/>
    <property type="match status" value="1"/>
</dbReference>
<accession>A0A0F9W377</accession>
<dbReference type="Pfam" id="PF01035">
    <property type="entry name" value="DNA_binding_1"/>
    <property type="match status" value="1"/>
</dbReference>
<evidence type="ECO:0000256" key="7">
    <source>
        <dbReference type="ARBA" id="ARBA00022763"/>
    </source>
</evidence>
<evidence type="ECO:0000259" key="10">
    <source>
        <dbReference type="Pfam" id="PF01035"/>
    </source>
</evidence>
<dbReference type="PROSITE" id="PS00374">
    <property type="entry name" value="MGMT"/>
    <property type="match status" value="1"/>
</dbReference>
<dbReference type="SUPFAM" id="SSF46767">
    <property type="entry name" value="Methylated DNA-protein cysteine methyltransferase, C-terminal domain"/>
    <property type="match status" value="1"/>
</dbReference>
<keyword evidence="6" id="KW-0808">Transferase</keyword>
<comment type="catalytic activity">
    <reaction evidence="1">
        <text>a 4-O-methyl-thymidine in DNA + L-cysteinyl-[protein] = a thymidine in DNA + S-methyl-L-cysteinyl-[protein]</text>
        <dbReference type="Rhea" id="RHEA:53428"/>
        <dbReference type="Rhea" id="RHEA-COMP:10131"/>
        <dbReference type="Rhea" id="RHEA-COMP:10132"/>
        <dbReference type="Rhea" id="RHEA-COMP:13555"/>
        <dbReference type="Rhea" id="RHEA-COMP:13556"/>
        <dbReference type="ChEBI" id="CHEBI:29950"/>
        <dbReference type="ChEBI" id="CHEBI:82612"/>
        <dbReference type="ChEBI" id="CHEBI:137386"/>
        <dbReference type="ChEBI" id="CHEBI:137387"/>
        <dbReference type="EC" id="2.1.1.63"/>
    </reaction>
</comment>
<dbReference type="InterPro" id="IPR014048">
    <property type="entry name" value="MethylDNA_cys_MeTrfase_DNA-bd"/>
</dbReference>
<evidence type="ECO:0000256" key="3">
    <source>
        <dbReference type="ARBA" id="ARBA00011918"/>
    </source>
</evidence>
<dbReference type="Gene3D" id="1.10.10.10">
    <property type="entry name" value="Winged helix-like DNA-binding domain superfamily/Winged helix DNA-binding domain"/>
    <property type="match status" value="1"/>
</dbReference>
<name>A0A0F9W377_9ZZZZ</name>
<feature type="domain" description="Methylated-DNA-[protein]-cysteine S-methyltransferase DNA binding" evidence="10">
    <location>
        <begin position="78"/>
        <end position="157"/>
    </location>
</feature>
<dbReference type="InterPro" id="IPR036631">
    <property type="entry name" value="MGMT_N_sf"/>
</dbReference>
<dbReference type="Gene3D" id="3.30.160.70">
    <property type="entry name" value="Methylated DNA-protein cysteine methyltransferase domain"/>
    <property type="match status" value="1"/>
</dbReference>
<comment type="caution">
    <text evidence="12">The sequence shown here is derived from an EMBL/GenBank/DDBJ whole genome shotgun (WGS) entry which is preliminary data.</text>
</comment>
<keyword evidence="5" id="KW-0489">Methyltransferase</keyword>
<dbReference type="InterPro" id="IPR036388">
    <property type="entry name" value="WH-like_DNA-bd_sf"/>
</dbReference>
<feature type="domain" description="Methylguanine DNA methyltransferase ribonuclease-like" evidence="11">
    <location>
        <begin position="5"/>
        <end position="73"/>
    </location>
</feature>
<keyword evidence="8" id="KW-0234">DNA repair</keyword>
<dbReference type="GO" id="GO:0003908">
    <property type="term" value="F:methylated-DNA-[protein]-cysteine S-methyltransferase activity"/>
    <property type="evidence" value="ECO:0007669"/>
    <property type="project" value="UniProtKB-EC"/>
</dbReference>
<evidence type="ECO:0000313" key="12">
    <source>
        <dbReference type="EMBL" id="KKO10770.1"/>
    </source>
</evidence>
<evidence type="ECO:0000256" key="2">
    <source>
        <dbReference type="ARBA" id="ARBA00008711"/>
    </source>
</evidence>
<comment type="catalytic activity">
    <reaction evidence="9">
        <text>a 6-O-methyl-2'-deoxyguanosine in DNA + L-cysteinyl-[protein] = S-methyl-L-cysteinyl-[protein] + a 2'-deoxyguanosine in DNA</text>
        <dbReference type="Rhea" id="RHEA:24000"/>
        <dbReference type="Rhea" id="RHEA-COMP:10131"/>
        <dbReference type="Rhea" id="RHEA-COMP:10132"/>
        <dbReference type="Rhea" id="RHEA-COMP:11367"/>
        <dbReference type="Rhea" id="RHEA-COMP:11368"/>
        <dbReference type="ChEBI" id="CHEBI:29950"/>
        <dbReference type="ChEBI" id="CHEBI:82612"/>
        <dbReference type="ChEBI" id="CHEBI:85445"/>
        <dbReference type="ChEBI" id="CHEBI:85448"/>
        <dbReference type="EC" id="2.1.1.63"/>
    </reaction>
</comment>
<evidence type="ECO:0000259" key="11">
    <source>
        <dbReference type="Pfam" id="PF02870"/>
    </source>
</evidence>
<evidence type="ECO:0000256" key="8">
    <source>
        <dbReference type="ARBA" id="ARBA00023204"/>
    </source>
</evidence>
<evidence type="ECO:0000256" key="5">
    <source>
        <dbReference type="ARBA" id="ARBA00022603"/>
    </source>
</evidence>
<keyword evidence="4" id="KW-0963">Cytoplasm</keyword>
<proteinExistence type="inferred from homology"/>
<keyword evidence="7" id="KW-0227">DNA damage</keyword>
<comment type="similarity">
    <text evidence="2">Belongs to the MGMT family.</text>
</comment>
<organism evidence="12">
    <name type="scientific">marine sediment metagenome</name>
    <dbReference type="NCBI Taxonomy" id="412755"/>
    <lineage>
        <taxon>unclassified sequences</taxon>
        <taxon>metagenomes</taxon>
        <taxon>ecological metagenomes</taxon>
    </lineage>
</organism>
<dbReference type="GO" id="GO:0032259">
    <property type="term" value="P:methylation"/>
    <property type="evidence" value="ECO:0007669"/>
    <property type="project" value="UniProtKB-KW"/>
</dbReference>
<dbReference type="GO" id="GO:0006281">
    <property type="term" value="P:DNA repair"/>
    <property type="evidence" value="ECO:0007669"/>
    <property type="project" value="UniProtKB-KW"/>
</dbReference>
<dbReference type="FunFam" id="1.10.10.10:FF:000214">
    <property type="entry name" value="Methylated-DNA--protein-cysteine methyltransferase"/>
    <property type="match status" value="1"/>
</dbReference>
<dbReference type="SUPFAM" id="SSF53155">
    <property type="entry name" value="Methylated DNA-protein cysteine methyltransferase domain"/>
    <property type="match status" value="1"/>
</dbReference>
<sequence>MSETFYSYYDSPVGKLLLAGDESALTLISFPTGKAAKQPAPDWLRRNELFNSVKQQLSAYFVGELTEFDLALRPQGTSFQVQVWQALRQIPYAETRSYGDIAALVGKPEASRAVGAANGQNPLPIVIPCHRVIGSKGDLTGFGGGLACKKHLLALEQTHTPFSLQ</sequence>
<dbReference type="InterPro" id="IPR023546">
    <property type="entry name" value="MGMT"/>
</dbReference>
<evidence type="ECO:0000256" key="9">
    <source>
        <dbReference type="ARBA" id="ARBA00049348"/>
    </source>
</evidence>
<dbReference type="CDD" id="cd06445">
    <property type="entry name" value="ATase"/>
    <property type="match status" value="1"/>
</dbReference>
<dbReference type="AlphaFoldDB" id="A0A0F9W377"/>
<gene>
    <name evidence="12" type="ORF">LCGC14_0022530</name>
</gene>
<evidence type="ECO:0000256" key="1">
    <source>
        <dbReference type="ARBA" id="ARBA00001286"/>
    </source>
</evidence>
<dbReference type="PANTHER" id="PTHR10815:SF5">
    <property type="entry name" value="METHYLATED-DNA--PROTEIN-CYSTEINE METHYLTRANSFERASE"/>
    <property type="match status" value="1"/>
</dbReference>
<dbReference type="Pfam" id="PF02870">
    <property type="entry name" value="Methyltransf_1N"/>
    <property type="match status" value="1"/>
</dbReference>
<reference evidence="12" key="1">
    <citation type="journal article" date="2015" name="Nature">
        <title>Complex archaea that bridge the gap between prokaryotes and eukaryotes.</title>
        <authorList>
            <person name="Spang A."/>
            <person name="Saw J.H."/>
            <person name="Jorgensen S.L."/>
            <person name="Zaremba-Niedzwiedzka K."/>
            <person name="Martijn J."/>
            <person name="Lind A.E."/>
            <person name="van Eijk R."/>
            <person name="Schleper C."/>
            <person name="Guy L."/>
            <person name="Ettema T.J."/>
        </authorList>
    </citation>
    <scope>NUCLEOTIDE SEQUENCE</scope>
</reference>
<evidence type="ECO:0000256" key="6">
    <source>
        <dbReference type="ARBA" id="ARBA00022679"/>
    </source>
</evidence>